<dbReference type="Proteomes" id="UP000516028">
    <property type="component" value="Chromosome"/>
</dbReference>
<evidence type="ECO:0000259" key="6">
    <source>
        <dbReference type="SMART" id="SM00849"/>
    </source>
</evidence>
<evidence type="ECO:0000256" key="4">
    <source>
        <dbReference type="ARBA" id="ARBA00022833"/>
    </source>
</evidence>
<dbReference type="InterPro" id="IPR036866">
    <property type="entry name" value="RibonucZ/Hydroxyglut_hydro"/>
</dbReference>
<dbReference type="SUPFAM" id="SSF56281">
    <property type="entry name" value="Metallo-hydrolase/oxidoreductase"/>
    <property type="match status" value="1"/>
</dbReference>
<dbReference type="AlphaFoldDB" id="A0A7H0GI31"/>
<evidence type="ECO:0000256" key="2">
    <source>
        <dbReference type="ARBA" id="ARBA00022723"/>
    </source>
</evidence>
<keyword evidence="3 7" id="KW-0378">Hydrolase</keyword>
<gene>
    <name evidence="7" type="ORF">H9K75_17805</name>
</gene>
<evidence type="ECO:0000313" key="7">
    <source>
        <dbReference type="EMBL" id="QNP47947.1"/>
    </source>
</evidence>
<dbReference type="InterPro" id="IPR001279">
    <property type="entry name" value="Metallo-B-lactamas"/>
</dbReference>
<dbReference type="KEGG" id="daer:H9K75_17805"/>
<dbReference type="PANTHER" id="PTHR42978:SF6">
    <property type="entry name" value="QUORUM-QUENCHING LACTONASE YTNP-RELATED"/>
    <property type="match status" value="1"/>
</dbReference>
<proteinExistence type="inferred from homology"/>
<name>A0A7H0GI31_9BURK</name>
<dbReference type="SMART" id="SM00849">
    <property type="entry name" value="Lactamase_B"/>
    <property type="match status" value="1"/>
</dbReference>
<organism evidence="7 8">
    <name type="scientific">Diaphorobacter aerolatus</name>
    <dbReference type="NCBI Taxonomy" id="1288495"/>
    <lineage>
        <taxon>Bacteria</taxon>
        <taxon>Pseudomonadati</taxon>
        <taxon>Pseudomonadota</taxon>
        <taxon>Betaproteobacteria</taxon>
        <taxon>Burkholderiales</taxon>
        <taxon>Comamonadaceae</taxon>
        <taxon>Diaphorobacter</taxon>
    </lineage>
</organism>
<evidence type="ECO:0000256" key="3">
    <source>
        <dbReference type="ARBA" id="ARBA00022801"/>
    </source>
</evidence>
<keyword evidence="2" id="KW-0479">Metal-binding</keyword>
<dbReference type="InterPro" id="IPR051013">
    <property type="entry name" value="MBL_superfamily_lactonases"/>
</dbReference>
<feature type="domain" description="Metallo-beta-lactamase" evidence="6">
    <location>
        <begin position="94"/>
        <end position="307"/>
    </location>
</feature>
<keyword evidence="4" id="KW-0862">Zinc</keyword>
<feature type="chain" id="PRO_5028938023" evidence="5">
    <location>
        <begin position="30"/>
        <end position="338"/>
    </location>
</feature>
<dbReference type="GO" id="GO:0016787">
    <property type="term" value="F:hydrolase activity"/>
    <property type="evidence" value="ECO:0007669"/>
    <property type="project" value="UniProtKB-KW"/>
</dbReference>
<dbReference type="Pfam" id="PF00753">
    <property type="entry name" value="Lactamase_B"/>
    <property type="match status" value="1"/>
</dbReference>
<evidence type="ECO:0000256" key="5">
    <source>
        <dbReference type="SAM" id="SignalP"/>
    </source>
</evidence>
<dbReference type="GO" id="GO:0046872">
    <property type="term" value="F:metal ion binding"/>
    <property type="evidence" value="ECO:0007669"/>
    <property type="project" value="UniProtKB-KW"/>
</dbReference>
<dbReference type="PANTHER" id="PTHR42978">
    <property type="entry name" value="QUORUM-QUENCHING LACTONASE YTNP-RELATED-RELATED"/>
    <property type="match status" value="1"/>
</dbReference>
<feature type="signal peptide" evidence="5">
    <location>
        <begin position="1"/>
        <end position="29"/>
    </location>
</feature>
<dbReference type="CDD" id="cd07720">
    <property type="entry name" value="OPHC2-like_MBL-fold"/>
    <property type="match status" value="1"/>
</dbReference>
<accession>A0A7H0GI31</accession>
<sequence length="338" mass="36880">MKRSFPTTRAALLALGLCSMLAFNGGAMAQTPPPQWQQVPGFYAQNIGQLQVLALFDGTVTLPRKQLRQVTPAHVNALLKQRYVPETPEGLQTAVNAYLVRRAGHTMLVDTGTAQCFGKGLGQVLPNLKAAGISPDTVQDVLLTHAHPDHLCGLLDSNGAMAYPNARIWLHRAELAYWQDPKQEASATDFFKPLFGMARKALAPYQQAGKLQTFDQGDSLPDGVRYVPAAGHTVGHSAFLIDGGSGGKSDEKDQLLLWGDVAHYHAVQFADPKATYEPDQDYAQSVRTRQRLLQQAAEHGWWLAGAHLPFPGIGHVAREGTGYRWIPTEFTALPTDAR</sequence>
<protein>
    <submittedName>
        <fullName evidence="7">MBL fold metallo-hydrolase</fullName>
    </submittedName>
</protein>
<dbReference type="RefSeq" id="WP_187723627.1">
    <property type="nucleotide sequence ID" value="NZ_CP060783.1"/>
</dbReference>
<reference evidence="7 8" key="1">
    <citation type="submission" date="2020-08" db="EMBL/GenBank/DDBJ databases">
        <title>Genome sequence of Diaphorobacter aerolatus KACC 16536T.</title>
        <authorList>
            <person name="Hyun D.-W."/>
            <person name="Bae J.-W."/>
        </authorList>
    </citation>
    <scope>NUCLEOTIDE SEQUENCE [LARGE SCALE GENOMIC DNA]</scope>
    <source>
        <strain evidence="7 8">KACC 16536</strain>
    </source>
</reference>
<dbReference type="Gene3D" id="3.60.15.10">
    <property type="entry name" value="Ribonuclease Z/Hydroxyacylglutathione hydrolase-like"/>
    <property type="match status" value="1"/>
</dbReference>
<evidence type="ECO:0000313" key="8">
    <source>
        <dbReference type="Proteomes" id="UP000516028"/>
    </source>
</evidence>
<keyword evidence="5" id="KW-0732">Signal</keyword>
<comment type="similarity">
    <text evidence="1">Belongs to the metallo-beta-lactamase superfamily.</text>
</comment>
<keyword evidence="8" id="KW-1185">Reference proteome</keyword>
<evidence type="ECO:0000256" key="1">
    <source>
        <dbReference type="ARBA" id="ARBA00007749"/>
    </source>
</evidence>
<dbReference type="EMBL" id="CP060783">
    <property type="protein sequence ID" value="QNP47947.1"/>
    <property type="molecule type" value="Genomic_DNA"/>
</dbReference>